<feature type="signal peptide" evidence="3">
    <location>
        <begin position="1"/>
        <end position="34"/>
    </location>
</feature>
<dbReference type="InterPro" id="IPR013783">
    <property type="entry name" value="Ig-like_fold"/>
</dbReference>
<dbReference type="EMBL" id="CP045643">
    <property type="protein sequence ID" value="QFZ71881.1"/>
    <property type="molecule type" value="Genomic_DNA"/>
</dbReference>
<dbReference type="SUPFAM" id="SSF56988">
    <property type="entry name" value="Anthrax protective antigen"/>
    <property type="match status" value="1"/>
</dbReference>
<feature type="domain" description="Fibronectin type-III" evidence="4">
    <location>
        <begin position="363"/>
        <end position="466"/>
    </location>
</feature>
<keyword evidence="7" id="KW-1185">Reference proteome</keyword>
<organism evidence="6 7">
    <name type="scientific">Streptomyces fagopyri</name>
    <dbReference type="NCBI Taxonomy" id="2662397"/>
    <lineage>
        <taxon>Bacteria</taxon>
        <taxon>Bacillati</taxon>
        <taxon>Actinomycetota</taxon>
        <taxon>Actinomycetes</taxon>
        <taxon>Kitasatosporales</taxon>
        <taxon>Streptomycetaceae</taxon>
        <taxon>Streptomyces</taxon>
    </lineage>
</organism>
<dbReference type="AlphaFoldDB" id="A0A5Q0L4N4"/>
<dbReference type="Proteomes" id="UP000326179">
    <property type="component" value="Chromosome"/>
</dbReference>
<dbReference type="RefSeq" id="WP_153286247.1">
    <property type="nucleotide sequence ID" value="NZ_CP045643.1"/>
</dbReference>
<dbReference type="InterPro" id="IPR037524">
    <property type="entry name" value="PA14/GLEYA"/>
</dbReference>
<keyword evidence="1" id="KW-0326">Glycosidase</keyword>
<dbReference type="Gene3D" id="2.60.40.10">
    <property type="entry name" value="Immunoglobulins"/>
    <property type="match status" value="4"/>
</dbReference>
<evidence type="ECO:0000256" key="2">
    <source>
        <dbReference type="ARBA" id="ARBA00023326"/>
    </source>
</evidence>
<dbReference type="SMART" id="SM00060">
    <property type="entry name" value="FN3"/>
    <property type="match status" value="3"/>
</dbReference>
<dbReference type="InterPro" id="IPR011658">
    <property type="entry name" value="PA14_dom"/>
</dbReference>
<keyword evidence="2" id="KW-0119">Carbohydrate metabolism</keyword>
<evidence type="ECO:0000313" key="6">
    <source>
        <dbReference type="EMBL" id="QFZ71881.1"/>
    </source>
</evidence>
<dbReference type="PROSITE" id="PS51820">
    <property type="entry name" value="PA14"/>
    <property type="match status" value="1"/>
</dbReference>
<dbReference type="PROSITE" id="PS50853">
    <property type="entry name" value="FN3"/>
    <property type="match status" value="1"/>
</dbReference>
<protein>
    <submittedName>
        <fullName evidence="6">Cellulose 1,4-beta-cellobiosidase</fullName>
    </submittedName>
</protein>
<dbReference type="GO" id="GO:0000272">
    <property type="term" value="P:polysaccharide catabolic process"/>
    <property type="evidence" value="ECO:0007669"/>
    <property type="project" value="UniProtKB-KW"/>
</dbReference>
<keyword evidence="2" id="KW-0624">Polysaccharide degradation</keyword>
<proteinExistence type="predicted"/>
<dbReference type="SMART" id="SM00758">
    <property type="entry name" value="PA14"/>
    <property type="match status" value="1"/>
</dbReference>
<dbReference type="Pfam" id="PF07691">
    <property type="entry name" value="PA14"/>
    <property type="match status" value="1"/>
</dbReference>
<dbReference type="Gene3D" id="2.60.120.260">
    <property type="entry name" value="Galactose-binding domain-like"/>
    <property type="match status" value="1"/>
</dbReference>
<feature type="chain" id="PRO_5025049836" evidence="3">
    <location>
        <begin position="35"/>
        <end position="576"/>
    </location>
</feature>
<accession>A0A5Q0L4N4</accession>
<dbReference type="SUPFAM" id="SSF49265">
    <property type="entry name" value="Fibronectin type III"/>
    <property type="match status" value="2"/>
</dbReference>
<name>A0A5Q0L4N4_9ACTN</name>
<evidence type="ECO:0000259" key="5">
    <source>
        <dbReference type="PROSITE" id="PS51820"/>
    </source>
</evidence>
<sequence>MNATRRCTSTASATAVVLATAGGLLTVAAVPASAATTCTSPVYKRQFFANTAFSGTPKRTDCDSAVDEKWGANAPASGLPTNNFAVRWSVTRDFGSGGPFALSVAVQDGIRVYVDNSRKVDLWKNGSTTTKKTVNVTIPTGRHTLRVDYVNWTGSANVQFGYTPNTSATADKVKPLTPTGASASYDKTTGKAKLGWAKNNEMDLAGYRVYRRLKGAAFGSTPLATTTSTSYTDTPPASGEVYYYEVRAYDRAGNASAGSTDQAVVSADRTAPAVPTGLSATGESTGLRVGWSAVEGAASYRVYRAATAQGTYTLVGSTGKVSYVDTSAAQDVSYSYRVTALDAAGNESARSVPLSGTRRDLTPPSAVTGVTVVPTEYGFAVSWDANPTPDLARYVVRRGELWGDDDEKVCSLYPGYYVSADTTSYAYTTVPDGDESCFIVDAIDDAGNSAFQWTGEAQIVTATELDMTPSVATPEGSPLRLEVSAAAGTEGNRLTWSGLGASEEGPSAPALGFRIYRWNPATADYEKIDEAPAGAFEYFDTGARRGTTSYYWVTGVMSDGTETLPAGDMAVTAPTA</sequence>
<keyword evidence="3" id="KW-0732">Signal</keyword>
<dbReference type="InterPro" id="IPR003961">
    <property type="entry name" value="FN3_dom"/>
</dbReference>
<dbReference type="GO" id="GO:0016798">
    <property type="term" value="F:hydrolase activity, acting on glycosyl bonds"/>
    <property type="evidence" value="ECO:0007669"/>
    <property type="project" value="UniProtKB-KW"/>
</dbReference>
<evidence type="ECO:0000259" key="4">
    <source>
        <dbReference type="PROSITE" id="PS50853"/>
    </source>
</evidence>
<evidence type="ECO:0000313" key="7">
    <source>
        <dbReference type="Proteomes" id="UP000326179"/>
    </source>
</evidence>
<dbReference type="KEGG" id="sfy:GFH48_00015"/>
<feature type="domain" description="PA14" evidence="5">
    <location>
        <begin position="38"/>
        <end position="177"/>
    </location>
</feature>
<keyword evidence="1" id="KW-0378">Hydrolase</keyword>
<evidence type="ECO:0000256" key="1">
    <source>
        <dbReference type="ARBA" id="ARBA00023295"/>
    </source>
</evidence>
<evidence type="ECO:0000256" key="3">
    <source>
        <dbReference type="SAM" id="SignalP"/>
    </source>
</evidence>
<dbReference type="InterPro" id="IPR036116">
    <property type="entry name" value="FN3_sf"/>
</dbReference>
<reference evidence="6 7" key="1">
    <citation type="submission" date="2019-10" db="EMBL/GenBank/DDBJ databases">
        <title>A novel species.</title>
        <authorList>
            <person name="Gao J."/>
        </authorList>
    </citation>
    <scope>NUCLEOTIDE SEQUENCE [LARGE SCALE GENOMIC DNA]</scope>
    <source>
        <strain evidence="6 7">QMT-28</strain>
    </source>
</reference>
<gene>
    <name evidence="6" type="ORF">GFH48_00015</name>
</gene>